<dbReference type="RefSeq" id="WP_263818087.1">
    <property type="nucleotide sequence ID" value="NZ_JAOXHJ010000006.1"/>
</dbReference>
<dbReference type="InterPro" id="IPR050097">
    <property type="entry name" value="Ferredoxin-NADP_redctase_2"/>
</dbReference>
<reference evidence="4 5" key="1">
    <citation type="journal article" date="2020" name="Int. J. Syst. Evol. Microbiol.">
        <title>Ureaplasma miroungigenitalium sp. nov. isolated from northern elephant seals (Mirounga angustirostris) and Ureaplasma zalophigenitalium sp. nov. isolated from California sea lions (Zalophus californianus).</title>
        <authorList>
            <person name="Volokhov D.V."/>
            <person name="Gulland F.M."/>
            <person name="Gao Y."/>
            <person name="Chizhikov V.E."/>
        </authorList>
    </citation>
    <scope>NUCLEOTIDE SEQUENCE [LARGE SCALE GENOMIC DNA]</scope>
    <source>
        <strain evidence="4 5">CSL7644-GEN</strain>
    </source>
</reference>
<gene>
    <name evidence="4" type="ORF">OF365_02755</name>
</gene>
<sequence length="328" mass="37217">MIYDVVIIGAGPIGLFTGAMSGYFQLKTLVLEASDTLGGQISYLYENKEIYDVPGYPKIIGKDYVQALIRQIKAYEPIVEVKTGTSVFSYKETANETFLLFDEKEQLICEAKFMILAFGKGDYIPIKLENIINEQKIKTKNILYSAHKNEIDFNNKKIVVLGGGDSALDNSVYLKKNYENTEITIVVRNDIKGNSFGEEELISQNIQIFKKTKIDKIEPNKIFLEQVIDENTKSEVVANFDYILVQYGSCINQEIAFANWKSLELNTRNRILVNSVNETSLKRVYAIGDCCFYDTGINNQNIYSIITGQADGFKVLQRVKQFLKSIEK</sequence>
<evidence type="ECO:0000256" key="2">
    <source>
        <dbReference type="ARBA" id="ARBA00023002"/>
    </source>
</evidence>
<keyword evidence="5" id="KW-1185">Reference proteome</keyword>
<evidence type="ECO:0000313" key="5">
    <source>
        <dbReference type="Proteomes" id="UP001207252"/>
    </source>
</evidence>
<dbReference type="EMBL" id="JAOXHJ010000006">
    <property type="protein sequence ID" value="MCV3754285.1"/>
    <property type="molecule type" value="Genomic_DNA"/>
</dbReference>
<feature type="domain" description="FAD/NAD(P)-binding" evidence="3">
    <location>
        <begin position="3"/>
        <end position="299"/>
    </location>
</feature>
<evidence type="ECO:0000256" key="1">
    <source>
        <dbReference type="ARBA" id="ARBA00022630"/>
    </source>
</evidence>
<name>A0ABT3BPV7_9BACT</name>
<keyword evidence="2" id="KW-0560">Oxidoreductase</keyword>
<dbReference type="PANTHER" id="PTHR48105">
    <property type="entry name" value="THIOREDOXIN REDUCTASE 1-RELATED-RELATED"/>
    <property type="match status" value="1"/>
</dbReference>
<keyword evidence="1" id="KW-0285">Flavoprotein</keyword>
<comment type="caution">
    <text evidence="4">The sequence shown here is derived from an EMBL/GenBank/DDBJ whole genome shotgun (WGS) entry which is preliminary data.</text>
</comment>
<dbReference type="InterPro" id="IPR023753">
    <property type="entry name" value="FAD/NAD-binding_dom"/>
</dbReference>
<protein>
    <submittedName>
        <fullName evidence="4">NAD(P)/FAD-dependent oxidoreductase</fullName>
    </submittedName>
</protein>
<dbReference type="SUPFAM" id="SSF51905">
    <property type="entry name" value="FAD/NAD(P)-binding domain"/>
    <property type="match status" value="2"/>
</dbReference>
<dbReference type="InterPro" id="IPR036188">
    <property type="entry name" value="FAD/NAD-bd_sf"/>
</dbReference>
<dbReference type="Pfam" id="PF07992">
    <property type="entry name" value="Pyr_redox_2"/>
    <property type="match status" value="1"/>
</dbReference>
<evidence type="ECO:0000313" key="4">
    <source>
        <dbReference type="EMBL" id="MCV3754285.1"/>
    </source>
</evidence>
<dbReference type="PRINTS" id="PR00368">
    <property type="entry name" value="FADPNR"/>
</dbReference>
<dbReference type="PRINTS" id="PR00469">
    <property type="entry name" value="PNDRDTASEII"/>
</dbReference>
<dbReference type="Gene3D" id="3.50.50.60">
    <property type="entry name" value="FAD/NAD(P)-binding domain"/>
    <property type="match status" value="2"/>
</dbReference>
<accession>A0ABT3BPV7</accession>
<evidence type="ECO:0000259" key="3">
    <source>
        <dbReference type="Pfam" id="PF07992"/>
    </source>
</evidence>
<organism evidence="4 5">
    <name type="scientific">Ureaplasma zalophigenitalium</name>
    <dbReference type="NCBI Taxonomy" id="907723"/>
    <lineage>
        <taxon>Bacteria</taxon>
        <taxon>Bacillati</taxon>
        <taxon>Mycoplasmatota</taxon>
        <taxon>Mycoplasmoidales</taxon>
        <taxon>Mycoplasmoidaceae</taxon>
        <taxon>Ureaplasma</taxon>
    </lineage>
</organism>
<proteinExistence type="predicted"/>
<dbReference type="Proteomes" id="UP001207252">
    <property type="component" value="Unassembled WGS sequence"/>
</dbReference>